<evidence type="ECO:0000313" key="1">
    <source>
        <dbReference type="EMBL" id="JAH57890.1"/>
    </source>
</evidence>
<reference evidence="1" key="2">
    <citation type="journal article" date="2015" name="Fish Shellfish Immunol.">
        <title>Early steps in the European eel (Anguilla anguilla)-Vibrio vulnificus interaction in the gills: Role of the RtxA13 toxin.</title>
        <authorList>
            <person name="Callol A."/>
            <person name="Pajuelo D."/>
            <person name="Ebbesson L."/>
            <person name="Teles M."/>
            <person name="MacKenzie S."/>
            <person name="Amaro C."/>
        </authorList>
    </citation>
    <scope>NUCLEOTIDE SEQUENCE</scope>
</reference>
<dbReference type="EMBL" id="GBXM01050687">
    <property type="protein sequence ID" value="JAH57890.1"/>
    <property type="molecule type" value="Transcribed_RNA"/>
</dbReference>
<organism evidence="1">
    <name type="scientific">Anguilla anguilla</name>
    <name type="common">European freshwater eel</name>
    <name type="synonym">Muraena anguilla</name>
    <dbReference type="NCBI Taxonomy" id="7936"/>
    <lineage>
        <taxon>Eukaryota</taxon>
        <taxon>Metazoa</taxon>
        <taxon>Chordata</taxon>
        <taxon>Craniata</taxon>
        <taxon>Vertebrata</taxon>
        <taxon>Euteleostomi</taxon>
        <taxon>Actinopterygii</taxon>
        <taxon>Neopterygii</taxon>
        <taxon>Teleostei</taxon>
        <taxon>Anguilliformes</taxon>
        <taxon>Anguillidae</taxon>
        <taxon>Anguilla</taxon>
    </lineage>
</organism>
<name>A0A0E9TY92_ANGAN</name>
<reference evidence="1" key="1">
    <citation type="submission" date="2014-11" db="EMBL/GenBank/DDBJ databases">
        <authorList>
            <person name="Amaro Gonzalez C."/>
        </authorList>
    </citation>
    <scope>NUCLEOTIDE SEQUENCE</scope>
</reference>
<proteinExistence type="predicted"/>
<accession>A0A0E9TY92</accession>
<dbReference type="EMBL" id="GBXM01084635">
    <property type="protein sequence ID" value="JAH23942.1"/>
    <property type="molecule type" value="Transcribed_RNA"/>
</dbReference>
<protein>
    <submittedName>
        <fullName evidence="1">Uncharacterized protein</fullName>
    </submittedName>
</protein>
<sequence length="17" mass="1997">MPYRLLTPVIVHLCPFP</sequence>
<dbReference type="AlphaFoldDB" id="A0A0E9TY92"/>